<evidence type="ECO:0000313" key="1">
    <source>
        <dbReference type="EMBL" id="MBC9811075.1"/>
    </source>
</evidence>
<name>A0A8J6PD70_9FLAO</name>
<dbReference type="AlphaFoldDB" id="A0A8J6PD70"/>
<sequence length="201" mass="23122">METLEEKLVKVEHGFKLFQSEAEQIVHSHTLPDAKVIALDLMKNKHYQVRCCALFILGALASGDHTVLTVLKNTARTDESWQVQEIIAKAFDRFCADNGYEKSLPYIAEWLDDQHPNVCRAVTEGLRIWTSRPYFTTHPELAIRLISDHKASESEYLRKSVGNALRDISKRHGELIRKEISSWDLTNKHIAFTHAYVLKKH</sequence>
<reference evidence="1" key="1">
    <citation type="submission" date="2020-09" db="EMBL/GenBank/DDBJ databases">
        <title>Taishania pollutisoli gen. nov., sp. nov., Isolated from Tetrabromobisphenol A-Contaminated Soil.</title>
        <authorList>
            <person name="Chen Q."/>
        </authorList>
    </citation>
    <scope>NUCLEOTIDE SEQUENCE</scope>
    <source>
        <strain evidence="1">CZZ-1</strain>
    </source>
</reference>
<dbReference type="Gene3D" id="1.10.1240.70">
    <property type="match status" value="1"/>
</dbReference>
<dbReference type="EMBL" id="JACVEL010000001">
    <property type="protein sequence ID" value="MBC9811075.1"/>
    <property type="molecule type" value="Genomic_DNA"/>
</dbReference>
<organism evidence="1 2">
    <name type="scientific">Taishania pollutisoli</name>
    <dbReference type="NCBI Taxonomy" id="2766479"/>
    <lineage>
        <taxon>Bacteria</taxon>
        <taxon>Pseudomonadati</taxon>
        <taxon>Bacteroidota</taxon>
        <taxon>Flavobacteriia</taxon>
        <taxon>Flavobacteriales</taxon>
        <taxon>Crocinitomicaceae</taxon>
        <taxon>Taishania</taxon>
    </lineage>
</organism>
<dbReference type="SUPFAM" id="SSF48371">
    <property type="entry name" value="ARM repeat"/>
    <property type="match status" value="1"/>
</dbReference>
<dbReference type="Gene3D" id="1.25.40.290">
    <property type="entry name" value="ARM repeat domains"/>
    <property type="match status" value="1"/>
</dbReference>
<dbReference type="RefSeq" id="WP_216713272.1">
    <property type="nucleotide sequence ID" value="NZ_JACVEL010000001.1"/>
</dbReference>
<protein>
    <submittedName>
        <fullName evidence="1">DNA alkylation repair protein</fullName>
    </submittedName>
</protein>
<accession>A0A8J6PD70</accession>
<comment type="caution">
    <text evidence="1">The sequence shown here is derived from an EMBL/GenBank/DDBJ whole genome shotgun (WGS) entry which is preliminary data.</text>
</comment>
<keyword evidence="2" id="KW-1185">Reference proteome</keyword>
<dbReference type="Proteomes" id="UP000652681">
    <property type="component" value="Unassembled WGS sequence"/>
</dbReference>
<dbReference type="Pfam" id="PF08713">
    <property type="entry name" value="DNA_alkylation"/>
    <property type="match status" value="1"/>
</dbReference>
<dbReference type="InterPro" id="IPR014825">
    <property type="entry name" value="DNA_alkylation"/>
</dbReference>
<gene>
    <name evidence="1" type="ORF">H9Y05_01170</name>
</gene>
<evidence type="ECO:0000313" key="2">
    <source>
        <dbReference type="Proteomes" id="UP000652681"/>
    </source>
</evidence>
<proteinExistence type="predicted"/>
<dbReference type="InterPro" id="IPR016024">
    <property type="entry name" value="ARM-type_fold"/>
</dbReference>